<evidence type="ECO:0000256" key="1">
    <source>
        <dbReference type="ARBA" id="ARBA00004651"/>
    </source>
</evidence>
<dbReference type="GO" id="GO:0005507">
    <property type="term" value="F:copper ion binding"/>
    <property type="evidence" value="ECO:0007669"/>
    <property type="project" value="TreeGrafter"/>
</dbReference>
<feature type="domain" description="Putative metal-binding" evidence="15">
    <location>
        <begin position="3"/>
        <end position="75"/>
    </location>
</feature>
<feature type="transmembrane region" description="Helical" evidence="13">
    <location>
        <begin position="456"/>
        <end position="483"/>
    </location>
</feature>
<dbReference type="OrthoDB" id="1521937at2"/>
<feature type="transmembrane region" description="Helical" evidence="13">
    <location>
        <begin position="214"/>
        <end position="236"/>
    </location>
</feature>
<dbReference type="InterPro" id="IPR018303">
    <property type="entry name" value="ATPase_P-typ_P_site"/>
</dbReference>
<dbReference type="Pfam" id="PF00702">
    <property type="entry name" value="Hydrolase"/>
    <property type="match status" value="1"/>
</dbReference>
<reference evidence="16 17" key="1">
    <citation type="submission" date="2019-01" db="EMBL/GenBank/DDBJ databases">
        <title>Complete genome sequencing of Aequorivita sp. H23M31.</title>
        <authorList>
            <person name="Bae J.-W."/>
        </authorList>
    </citation>
    <scope>NUCLEOTIDE SEQUENCE [LARGE SCALE GENOMIC DNA]</scope>
    <source>
        <strain evidence="16 17">H23M31</strain>
    </source>
</reference>
<comment type="similarity">
    <text evidence="2">Belongs to the cation transport ATPase (P-type) (TC 3.A.3) family. Type IB subfamily.</text>
</comment>
<feature type="domain" description="P-type ATPase A" evidence="14">
    <location>
        <begin position="324"/>
        <end position="408"/>
    </location>
</feature>
<dbReference type="PRINTS" id="PR00943">
    <property type="entry name" value="CUATPASE"/>
</dbReference>
<evidence type="ECO:0000256" key="7">
    <source>
        <dbReference type="ARBA" id="ARBA00022723"/>
    </source>
</evidence>
<dbReference type="PANTHER" id="PTHR43520:SF5">
    <property type="entry name" value="CATION-TRANSPORTING P-TYPE ATPASE-RELATED"/>
    <property type="match status" value="1"/>
</dbReference>
<feature type="transmembrane region" description="Helical" evidence="13">
    <location>
        <begin position="175"/>
        <end position="194"/>
    </location>
</feature>
<dbReference type="AlphaFoldDB" id="A0A410G1U0"/>
<evidence type="ECO:0000256" key="5">
    <source>
        <dbReference type="ARBA" id="ARBA00022553"/>
    </source>
</evidence>
<evidence type="ECO:0000313" key="16">
    <source>
        <dbReference type="EMBL" id="QAA81248.1"/>
    </source>
</evidence>
<dbReference type="GO" id="GO:0055070">
    <property type="term" value="P:copper ion homeostasis"/>
    <property type="evidence" value="ECO:0007669"/>
    <property type="project" value="TreeGrafter"/>
</dbReference>
<dbReference type="SUPFAM" id="SSF56784">
    <property type="entry name" value="HAD-like"/>
    <property type="match status" value="1"/>
</dbReference>
<proteinExistence type="inferred from homology"/>
<dbReference type="Proteomes" id="UP000285517">
    <property type="component" value="Chromosome"/>
</dbReference>
<dbReference type="NCBIfam" id="TIGR01494">
    <property type="entry name" value="ATPase_P-type"/>
    <property type="match status" value="1"/>
</dbReference>
<feature type="transmembrane region" description="Helical" evidence="13">
    <location>
        <begin position="432"/>
        <end position="450"/>
    </location>
</feature>
<protein>
    <submittedName>
        <fullName evidence="16">HAD family hydrolase</fullName>
    </submittedName>
</protein>
<evidence type="ECO:0000313" key="17">
    <source>
        <dbReference type="Proteomes" id="UP000285517"/>
    </source>
</evidence>
<dbReference type="GO" id="GO:0005886">
    <property type="term" value="C:plasma membrane"/>
    <property type="evidence" value="ECO:0007669"/>
    <property type="project" value="UniProtKB-SubCell"/>
</dbReference>
<evidence type="ECO:0000256" key="11">
    <source>
        <dbReference type="ARBA" id="ARBA00023065"/>
    </source>
</evidence>
<keyword evidence="4" id="KW-1003">Cell membrane</keyword>
<feature type="transmembrane region" description="Helical" evidence="13">
    <location>
        <begin position="783"/>
        <end position="803"/>
    </location>
</feature>
<evidence type="ECO:0000256" key="3">
    <source>
        <dbReference type="ARBA" id="ARBA00022448"/>
    </source>
</evidence>
<keyword evidence="6 13" id="KW-0812">Transmembrane</keyword>
<keyword evidence="8" id="KW-0460">Magnesium</keyword>
<dbReference type="InterPro" id="IPR001757">
    <property type="entry name" value="P_typ_ATPase"/>
</dbReference>
<dbReference type="PRINTS" id="PR00119">
    <property type="entry name" value="CATATPASE"/>
</dbReference>
<dbReference type="Gene3D" id="2.70.150.10">
    <property type="entry name" value="Calcium-transporting ATPase, cytoplasmic transduction domain A"/>
    <property type="match status" value="1"/>
</dbReference>
<feature type="transmembrane region" description="Helical" evidence="13">
    <location>
        <begin position="756"/>
        <end position="777"/>
    </location>
</feature>
<evidence type="ECO:0000256" key="13">
    <source>
        <dbReference type="SAM" id="Phobius"/>
    </source>
</evidence>
<dbReference type="EMBL" id="CP034951">
    <property type="protein sequence ID" value="QAA81248.1"/>
    <property type="molecule type" value="Genomic_DNA"/>
</dbReference>
<sequence length="819" mass="91628">MANCFHCGDSCLDVEIKHEEKSFCCQGCKMVYEILHANELGYYYDLQSTPGISPNEVAGKYDFLDNEAIVEKLLEFNDGNTQIVSFLIPSIHCSSCIWVLENLDKLIPNVKSSQVNFPEKTVRITFSNSTMESSDVKTTESSLKSLVVLLTRIGYEPYISLEDSDKKKKSVDRSLIYKLAIAGFAFGNIMFLTLPEYFEDSDFWLDQFKPFFRWLMFAFSLPVVFYSASGYFISAYKGLRSRILNIDVPIALGVAVLFIRSTLDIVMDWGTGFFDSLAGLLFFLLLGKFFQQKTYSYLSFERDYKSYFPIAVTRLVKDSFGKITEEQAEVYTVKTGDRLLVRNNEILPVDAILIKGNALIDYSFVTGEAEPIAKKSGDKLFAGGKQQAGILEVEALKPVSQSYLTQLWSNDVFSKNHQGIFESLTDGISKRFTISILTIAFLSTLFWMVVDPSKAFNVFTAVLIVACPCAIALAAPFTLGNFLRIFGREKLYLKEASVIEQMAKIDTIVFDKTGTLTTNEKNFITYEGIELTEEERNLLTGTLRASNHPLSRALYGILEKNNILTPDEFEEEVGKGMSAKYEQKSIKIGAYDFVNHQDENTPEDSFIAEQKNRTSVHISTDQDYKGCYIFNSEYRDGISATFESLAAKKKLVVLSGDNDGERSRLEQLLPVGTEMHFGQKPEDKLNFIKNLQKEGKTVMMVGDGLNDAGALKQSDVGIAISENTNVFSPACDGILDASRFKAFAAYITAGKRATQIINWAFLFSLFYNLIGLSFAVTGHLKPVVAAILMPLSSISIVVFTTIASQNAGKKLRMNLNKKN</sequence>
<dbReference type="InterPro" id="IPR036412">
    <property type="entry name" value="HAD-like_sf"/>
</dbReference>
<dbReference type="Gene3D" id="3.40.1110.10">
    <property type="entry name" value="Calcium-transporting ATPase, cytoplasmic domain N"/>
    <property type="match status" value="1"/>
</dbReference>
<evidence type="ECO:0000256" key="8">
    <source>
        <dbReference type="ARBA" id="ARBA00022842"/>
    </source>
</evidence>
<keyword evidence="10 13" id="KW-1133">Transmembrane helix</keyword>
<name>A0A410G1U0_9FLAO</name>
<feature type="transmembrane region" description="Helical" evidence="13">
    <location>
        <begin position="243"/>
        <end position="263"/>
    </location>
</feature>
<keyword evidence="7" id="KW-0479">Metal-binding</keyword>
<evidence type="ECO:0000259" key="14">
    <source>
        <dbReference type="Pfam" id="PF00122"/>
    </source>
</evidence>
<dbReference type="GO" id="GO:0016887">
    <property type="term" value="F:ATP hydrolysis activity"/>
    <property type="evidence" value="ECO:0007669"/>
    <property type="project" value="InterPro"/>
</dbReference>
<dbReference type="SUPFAM" id="SSF81665">
    <property type="entry name" value="Calcium ATPase, transmembrane domain M"/>
    <property type="match status" value="1"/>
</dbReference>
<evidence type="ECO:0000256" key="10">
    <source>
        <dbReference type="ARBA" id="ARBA00022989"/>
    </source>
</evidence>
<dbReference type="Gene3D" id="3.30.70.100">
    <property type="match status" value="1"/>
</dbReference>
<dbReference type="Pfam" id="PF12156">
    <property type="entry name" value="ATPase-cat_bd"/>
    <property type="match status" value="1"/>
</dbReference>
<dbReference type="InterPro" id="IPR023214">
    <property type="entry name" value="HAD_sf"/>
</dbReference>
<evidence type="ECO:0000256" key="6">
    <source>
        <dbReference type="ARBA" id="ARBA00022692"/>
    </source>
</evidence>
<dbReference type="GO" id="GO:0005524">
    <property type="term" value="F:ATP binding"/>
    <property type="evidence" value="ECO:0007669"/>
    <property type="project" value="InterPro"/>
</dbReference>
<feature type="transmembrane region" description="Helical" evidence="13">
    <location>
        <begin position="269"/>
        <end position="290"/>
    </location>
</feature>
<dbReference type="InterPro" id="IPR008250">
    <property type="entry name" value="ATPase_P-typ_transduc_dom_A_sf"/>
</dbReference>
<dbReference type="PANTHER" id="PTHR43520">
    <property type="entry name" value="ATP7, ISOFORM B"/>
    <property type="match status" value="1"/>
</dbReference>
<comment type="subcellular location">
    <subcellularLocation>
        <location evidence="1">Cell membrane</location>
        <topology evidence="1">Multi-pass membrane protein</topology>
    </subcellularLocation>
</comment>
<dbReference type="GO" id="GO:0043682">
    <property type="term" value="F:P-type divalent copper transporter activity"/>
    <property type="evidence" value="ECO:0007669"/>
    <property type="project" value="TreeGrafter"/>
</dbReference>
<dbReference type="SUPFAM" id="SSF81653">
    <property type="entry name" value="Calcium ATPase, transduction domain A"/>
    <property type="match status" value="1"/>
</dbReference>
<gene>
    <name evidence="16" type="ORF">EI546_05675</name>
</gene>
<dbReference type="InterPro" id="IPR023299">
    <property type="entry name" value="ATPase_P-typ_cyto_dom_N"/>
</dbReference>
<evidence type="ECO:0000256" key="2">
    <source>
        <dbReference type="ARBA" id="ARBA00006024"/>
    </source>
</evidence>
<dbReference type="PROSITE" id="PS00154">
    <property type="entry name" value="ATPASE_E1_E2"/>
    <property type="match status" value="1"/>
</dbReference>
<keyword evidence="16" id="KW-0378">Hydrolase</keyword>
<keyword evidence="11" id="KW-0406">Ion transport</keyword>
<dbReference type="KEGG" id="aev:EI546_05675"/>
<dbReference type="RefSeq" id="WP_128249636.1">
    <property type="nucleotide sequence ID" value="NZ_CP034951.1"/>
</dbReference>
<keyword evidence="17" id="KW-1185">Reference proteome</keyword>
<keyword evidence="12 13" id="KW-0472">Membrane</keyword>
<evidence type="ECO:0000259" key="15">
    <source>
        <dbReference type="Pfam" id="PF12156"/>
    </source>
</evidence>
<evidence type="ECO:0000256" key="4">
    <source>
        <dbReference type="ARBA" id="ARBA00022475"/>
    </source>
</evidence>
<dbReference type="SUPFAM" id="SSF55008">
    <property type="entry name" value="HMA, heavy metal-associated domain"/>
    <property type="match status" value="1"/>
</dbReference>
<dbReference type="InterPro" id="IPR036163">
    <property type="entry name" value="HMA_dom_sf"/>
</dbReference>
<keyword evidence="9" id="KW-1278">Translocase</keyword>
<accession>A0A410G1U0</accession>
<dbReference type="InterPro" id="IPR059000">
    <property type="entry name" value="ATPase_P-type_domA"/>
</dbReference>
<evidence type="ECO:0000256" key="9">
    <source>
        <dbReference type="ARBA" id="ARBA00022967"/>
    </source>
</evidence>
<dbReference type="InterPro" id="IPR021993">
    <property type="entry name" value="ATPase-cat-bd"/>
</dbReference>
<keyword evidence="5" id="KW-0597">Phosphoprotein</keyword>
<dbReference type="Pfam" id="PF00122">
    <property type="entry name" value="E1-E2_ATPase"/>
    <property type="match status" value="1"/>
</dbReference>
<organism evidence="16 17">
    <name type="scientific">Aequorivita ciconiae</name>
    <dbReference type="NCBI Taxonomy" id="2494375"/>
    <lineage>
        <taxon>Bacteria</taxon>
        <taxon>Pseudomonadati</taxon>
        <taxon>Bacteroidota</taxon>
        <taxon>Flavobacteriia</taxon>
        <taxon>Flavobacteriales</taxon>
        <taxon>Flavobacteriaceae</taxon>
        <taxon>Aequorivita</taxon>
    </lineage>
</organism>
<evidence type="ECO:0000256" key="12">
    <source>
        <dbReference type="ARBA" id="ARBA00023136"/>
    </source>
</evidence>
<keyword evidence="3" id="KW-0813">Transport</keyword>
<dbReference type="InterPro" id="IPR023298">
    <property type="entry name" value="ATPase_P-typ_TM_dom_sf"/>
</dbReference>
<dbReference type="Gene3D" id="3.40.50.1000">
    <property type="entry name" value="HAD superfamily/HAD-like"/>
    <property type="match status" value="1"/>
</dbReference>